<dbReference type="Pfam" id="PF04397">
    <property type="entry name" value="LytTR"/>
    <property type="match status" value="1"/>
</dbReference>
<accession>A0ABU9HV52</accession>
<dbReference type="EMBL" id="JBBYHR010000003">
    <property type="protein sequence ID" value="MEL1244033.1"/>
    <property type="molecule type" value="Genomic_DNA"/>
</dbReference>
<organism evidence="2 3">
    <name type="scientific">Flavobacterium arundinis</name>
    <dbReference type="NCBI Taxonomy" id="3139143"/>
    <lineage>
        <taxon>Bacteria</taxon>
        <taxon>Pseudomonadati</taxon>
        <taxon>Bacteroidota</taxon>
        <taxon>Flavobacteriia</taxon>
        <taxon>Flavobacteriales</taxon>
        <taxon>Flavobacteriaceae</taxon>
        <taxon>Flavobacterium</taxon>
    </lineage>
</organism>
<dbReference type="RefSeq" id="WP_341696345.1">
    <property type="nucleotide sequence ID" value="NZ_JBBYHR010000003.1"/>
</dbReference>
<dbReference type="InterPro" id="IPR007492">
    <property type="entry name" value="LytTR_DNA-bd_dom"/>
</dbReference>
<dbReference type="InterPro" id="IPR046947">
    <property type="entry name" value="LytR-like"/>
</dbReference>
<dbReference type="SMART" id="SM00850">
    <property type="entry name" value="LytTR"/>
    <property type="match status" value="1"/>
</dbReference>
<keyword evidence="3" id="KW-1185">Reference proteome</keyword>
<sequence>MVQYPYVVIAPGEANVNAIMLELGGYNEFYCVGKAVTNDDAVNLIIGLEPQLVILELPSKGKNHISLDLITELHRYISHLPYFIVMAESDSFAFKALKHGVSDYLLNPVPSIEMRKSLFRFKKSDIARHLINIQQHPVIEDDKESLQEILSQGEAQRSEVDIQICIKSYGDYQFIALKDILYLQADNNTTDFYLVNGKKFTAYKTLKHYENNLPPFFFRIHNSYIVNCIYISRINTGKQLCYLNNNEISVSFSKTFKDNIDTIIRQIAPEYL</sequence>
<comment type="caution">
    <text evidence="2">The sequence shown here is derived from an EMBL/GenBank/DDBJ whole genome shotgun (WGS) entry which is preliminary data.</text>
</comment>
<evidence type="ECO:0000259" key="1">
    <source>
        <dbReference type="PROSITE" id="PS50930"/>
    </source>
</evidence>
<reference evidence="2 3" key="1">
    <citation type="submission" date="2024-04" db="EMBL/GenBank/DDBJ databases">
        <title>Flavobacterium sp. DGU11 16S ribosomal RNA gene Genome sequencing and assembly.</title>
        <authorList>
            <person name="Park S."/>
        </authorList>
    </citation>
    <scope>NUCLEOTIDE SEQUENCE [LARGE SCALE GENOMIC DNA]</scope>
    <source>
        <strain evidence="2 3">DGU11</strain>
    </source>
</reference>
<gene>
    <name evidence="2" type="ORF">AAEO56_07160</name>
</gene>
<evidence type="ECO:0000313" key="2">
    <source>
        <dbReference type="EMBL" id="MEL1244033.1"/>
    </source>
</evidence>
<evidence type="ECO:0000313" key="3">
    <source>
        <dbReference type="Proteomes" id="UP001464555"/>
    </source>
</evidence>
<dbReference type="PANTHER" id="PTHR37299">
    <property type="entry name" value="TRANSCRIPTIONAL REGULATOR-RELATED"/>
    <property type="match status" value="1"/>
</dbReference>
<protein>
    <submittedName>
        <fullName evidence="2">LytTR family transcriptional regulator DNA-binding domain-containing protein</fullName>
    </submittedName>
</protein>
<dbReference type="PANTHER" id="PTHR37299:SF1">
    <property type="entry name" value="STAGE 0 SPORULATION PROTEIN A HOMOLOG"/>
    <property type="match status" value="1"/>
</dbReference>
<dbReference type="GO" id="GO:0003677">
    <property type="term" value="F:DNA binding"/>
    <property type="evidence" value="ECO:0007669"/>
    <property type="project" value="UniProtKB-KW"/>
</dbReference>
<dbReference type="InterPro" id="IPR011006">
    <property type="entry name" value="CheY-like_superfamily"/>
</dbReference>
<dbReference type="PROSITE" id="PS50930">
    <property type="entry name" value="HTH_LYTTR"/>
    <property type="match status" value="1"/>
</dbReference>
<dbReference type="Proteomes" id="UP001464555">
    <property type="component" value="Unassembled WGS sequence"/>
</dbReference>
<name>A0ABU9HV52_9FLAO</name>
<dbReference type="SUPFAM" id="SSF52172">
    <property type="entry name" value="CheY-like"/>
    <property type="match status" value="1"/>
</dbReference>
<keyword evidence="2" id="KW-0238">DNA-binding</keyword>
<dbReference type="Gene3D" id="3.40.50.2300">
    <property type="match status" value="1"/>
</dbReference>
<proteinExistence type="predicted"/>
<dbReference type="Gene3D" id="2.40.50.1020">
    <property type="entry name" value="LytTr DNA-binding domain"/>
    <property type="match status" value="1"/>
</dbReference>
<feature type="domain" description="HTH LytTR-type" evidence="1">
    <location>
        <begin position="164"/>
        <end position="262"/>
    </location>
</feature>